<dbReference type="SUPFAM" id="SSF50969">
    <property type="entry name" value="YVTN repeat-like/Quinoprotein amine dehydrogenase"/>
    <property type="match status" value="1"/>
</dbReference>
<dbReference type="CDD" id="cd04486">
    <property type="entry name" value="YhcR_OBF_like"/>
    <property type="match status" value="1"/>
</dbReference>
<accession>A0A8J6ZJ12</accession>
<dbReference type="Gene3D" id="2.130.10.10">
    <property type="entry name" value="YVTN repeat-like/Quinoprotein amine dehydrogenase"/>
    <property type="match status" value="1"/>
</dbReference>
<dbReference type="RefSeq" id="WP_193914435.1">
    <property type="nucleotide sequence ID" value="NZ_JADEXS020000001.1"/>
</dbReference>
<proteinExistence type="predicted"/>
<dbReference type="NCBIfam" id="NF038117">
    <property type="entry name" value="choice_anch_I"/>
    <property type="match status" value="1"/>
</dbReference>
<dbReference type="PROSITE" id="PS51841">
    <property type="entry name" value="LTD"/>
    <property type="match status" value="2"/>
</dbReference>
<evidence type="ECO:0000313" key="3">
    <source>
        <dbReference type="EMBL" id="MBE9022014.1"/>
    </source>
</evidence>
<dbReference type="SUPFAM" id="SSF51120">
    <property type="entry name" value="beta-Roll"/>
    <property type="match status" value="1"/>
</dbReference>
<dbReference type="SUPFAM" id="SSF56219">
    <property type="entry name" value="DNase I-like"/>
    <property type="match status" value="1"/>
</dbReference>
<dbReference type="Pfam" id="PF00932">
    <property type="entry name" value="LTD"/>
    <property type="match status" value="2"/>
</dbReference>
<dbReference type="Pfam" id="PF22494">
    <property type="entry name" value="choice_anch_I"/>
    <property type="match status" value="1"/>
</dbReference>
<protein>
    <submittedName>
        <fullName evidence="3">Choice-of-anchor I family protein</fullName>
    </submittedName>
</protein>
<evidence type="ECO:0000259" key="2">
    <source>
        <dbReference type="PROSITE" id="PS51841"/>
    </source>
</evidence>
<dbReference type="GO" id="GO:0003824">
    <property type="term" value="F:catalytic activity"/>
    <property type="evidence" value="ECO:0007669"/>
    <property type="project" value="InterPro"/>
</dbReference>
<feature type="region of interest" description="Disordered" evidence="1">
    <location>
        <begin position="1157"/>
        <end position="1176"/>
    </location>
</feature>
<evidence type="ECO:0000256" key="1">
    <source>
        <dbReference type="SAM" id="MobiDB-lite"/>
    </source>
</evidence>
<dbReference type="InterPro" id="IPR015943">
    <property type="entry name" value="WD40/YVTN_repeat-like_dom_sf"/>
</dbReference>
<dbReference type="InterPro" id="IPR036415">
    <property type="entry name" value="Lamin_tail_dom_sf"/>
</dbReference>
<dbReference type="Pfam" id="PF00353">
    <property type="entry name" value="HemolysinCabind"/>
    <property type="match status" value="1"/>
</dbReference>
<keyword evidence="4" id="KW-1185">Reference proteome</keyword>
<dbReference type="Gene3D" id="2.150.10.10">
    <property type="entry name" value="Serralysin-like metalloprotease, C-terminal"/>
    <property type="match status" value="1"/>
</dbReference>
<organism evidence="3 4">
    <name type="scientific">Desmonostoc muscorum LEGE 12446</name>
    <dbReference type="NCBI Taxonomy" id="1828758"/>
    <lineage>
        <taxon>Bacteria</taxon>
        <taxon>Bacillati</taxon>
        <taxon>Cyanobacteriota</taxon>
        <taxon>Cyanophyceae</taxon>
        <taxon>Nostocales</taxon>
        <taxon>Nostocaceae</taxon>
        <taxon>Desmonostoc</taxon>
    </lineage>
</organism>
<dbReference type="GO" id="GO:0005509">
    <property type="term" value="F:calcium ion binding"/>
    <property type="evidence" value="ECO:0007669"/>
    <property type="project" value="InterPro"/>
</dbReference>
<dbReference type="PANTHER" id="PTHR42834:SF1">
    <property type="entry name" value="ENDONUCLEASE_EXONUCLEASE_PHOSPHATASE FAMILY PROTEIN (AFU_ORTHOLOGUE AFUA_3G09210)"/>
    <property type="match status" value="1"/>
</dbReference>
<dbReference type="Gene3D" id="3.60.10.10">
    <property type="entry name" value="Endonuclease/exonuclease/phosphatase"/>
    <property type="match status" value="1"/>
</dbReference>
<dbReference type="InterPro" id="IPR055188">
    <property type="entry name" value="Choice_anch_I"/>
</dbReference>
<comment type="caution">
    <text evidence="3">The sequence shown here is derived from an EMBL/GenBank/DDBJ whole genome shotgun (WGS) entry which is preliminary data.</text>
</comment>
<reference evidence="3" key="1">
    <citation type="submission" date="2020-10" db="EMBL/GenBank/DDBJ databases">
        <authorList>
            <person name="Castelo-Branco R."/>
            <person name="Eusebio N."/>
            <person name="Adriana R."/>
            <person name="Vieira A."/>
            <person name="Brugerolle De Fraissinette N."/>
            <person name="Rezende De Castro R."/>
            <person name="Schneider M.P."/>
            <person name="Vasconcelos V."/>
            <person name="Leao P.N."/>
        </authorList>
    </citation>
    <scope>NUCLEOTIDE SEQUENCE</scope>
    <source>
        <strain evidence="3">LEGE 12446</strain>
    </source>
</reference>
<sequence>MGNQYHNLAESAFTQDWTDTALIATDDDWSSVPSIIGYRGDNLTSSTGVDPQTVVADGTYSPVDVNANEINPNTFTTGGVAEFELSNPVVALNGSGTADAPFVVIHLNTVGVTNINVSYKLRDLDGSIDNAIQPVALQYRVGTSGDFINIPAAFVADASTGPSEATIVTAVNAVLPTAAENQSQVQLRIITTNAAGNDEWIGIDDINISSTPSASPNVQITEYMYSGGNEEFIEFTNLGNSPVDMTGWSFDDDSRTPGTIDLSAFGIVQPGESVILAESADAAFRTAWGLSNSVKVIGGLTANLGREDEINLFDNNNQLADRLTYGDQRFSATVRTQNTSAWTEAENLTPTEITPAWQLSVVGDGQNSYTSTNGDVGNPGVYFTGSTAIPGVIITQSDGSTDIAEAGATDSYTVLLRQQPTADVTITIDADSQLTTNPATLTFTAQNWNIGQTVTVTAVDDTAFEGNHTGAIAHVASSNDPNYNGITIASITANITDNDSPDSGAFTIQITEYIYSGSNGEFIEFTNLSTNPIDMAGWSFDDDSRIAGTFDLSAFGIVQAGESIILTEEDAATFRAAWGLSDSVKVIGGLTANLGREDEINLFDNSNQLVDRFTYGDQRFPGTVRTQNASAWTETENLAPTEITAAWQLSVLGDGQNSFTSTGGDIGNPGVYITGSTPAPGVIITQSDGSTNIAEGGVTDQYTIVLKSQPSANVIINITPDSQATTSVTALTFTPANWNVAQTITITAVDDAIIESSHSSTITHTATSADASYNGINIPTVTASITDNDFGSLKKIGGIGGNGAEITAYDAVTQRLFVVDGTANVQILNFSDPTNLTVFSVIDLSAYGISANSVAVKNGLVAIAIEAANGVDPGKVVFYDTAGTFLGDVTVGVLPDMVTFSPDGTKVLTANEGQRSGNADPIGSVSIIDVSQGVAAATVATASFTSFDGQEDALRSQGVRISPDKTFSLDAEPEYITFSKDGTQAWVTLQENNAVAVVDVATATVNQILPLGVVDHSLPGNEFDASDRDNGINIRNWPVYGLFMPDAIASFNANGRTYYVTANEGDTRDDDARVSSLTLDSIQFPDAATLQQPNNLGRLTVSTIDGDTDNDGDYDQLFVYGTRSFTIWDDQGKLLYDSGAAFEKITAQQVPSLFNSDGEAANSFDTRSDNKGPEPEGVTVAVINNRTYAFIGLERVGGVMIYEVTNPEKPQFIEYSPSQPGDLAPEGLVFIAANDSPNGKNLLVVSNEVSKTLTVYEVNLPTRISDIQGAAHRSPLEGQQVTDVTGIVTAVRANGFYLQDPNPDANDATSEAIFVFTGSTPTVAVGDDLEVSGTVTEFRPGNNANNLSITQITSPTIVKLSSGNALPSATILGNGGRTIPNQVINNDAVRGNVENPGTLFDPAEDGIDFYESLEGMLVQVNNPVAVSPTNSFGEIWLLADNGANATGRTARGGIGISPNDFNPERIQIDDVLLTSGSPDVNVGATFDTITGVVSYDFNNYEVLPTSVTVTSPGSLSREVTDLIATTNQLTVATFNVENLDPSDGVTKFNNIADRIVNNLKSPDIISIEEIQDNNGATNDSVVDASTTFQTLIDAIIAAGGPTYEYRQINPVDDTNGGEPGGNIRVGFLFNPSRVDFVDKPGATSTSNTTVTNINGVPTVSASPGLIDPSNSAFTASRKPLVGEFTFNGQTVYVVASHFNSKGGDQPLFGPNQPPTLTSETQRQQQATVVKNFVQSVLAINPNANVIVAGDLNDFEFSNPLTTLESGGLNTLIETLPENERYTYNFQGNAQTLDHILVTNNLLNNLDGFDVVHINSEFYDQDSDHDPVLARFNLPVNLINGTPKRDNLIGTSGDDIITGYQGADSLTGGAGSDQFVYTSLRDGRDMIADFTPGSDKIALTQLFQSLNLGSLDYTTATAQGYLSFSTQGKNTSIFIDQDGTAGLTYRAVPLVAVQNVSSSVLANSANFVF</sequence>
<dbReference type="InterPro" id="IPR001343">
    <property type="entry name" value="Hemolysn_Ca-bd"/>
</dbReference>
<dbReference type="NCBIfam" id="TIGR03661">
    <property type="entry name" value="T1SS_VCA0849"/>
    <property type="match status" value="1"/>
</dbReference>
<evidence type="ECO:0000313" key="4">
    <source>
        <dbReference type="Proteomes" id="UP000622533"/>
    </source>
</evidence>
<feature type="domain" description="LTD" evidence="2">
    <location>
        <begin position="210"/>
        <end position="327"/>
    </location>
</feature>
<feature type="domain" description="LTD" evidence="2">
    <location>
        <begin position="494"/>
        <end position="617"/>
    </location>
</feature>
<dbReference type="InterPro" id="IPR036691">
    <property type="entry name" value="Endo/exonu/phosph_ase_sf"/>
</dbReference>
<dbReference type="Proteomes" id="UP000622533">
    <property type="component" value="Unassembled WGS sequence"/>
</dbReference>
<gene>
    <name evidence="3" type="ORF">IQ276_05940</name>
</gene>
<dbReference type="InterPro" id="IPR011044">
    <property type="entry name" value="Quino_amine_DH_bsu"/>
</dbReference>
<dbReference type="InterPro" id="IPR005135">
    <property type="entry name" value="Endo/exonuclease/phosphatase"/>
</dbReference>
<dbReference type="InterPro" id="IPR001322">
    <property type="entry name" value="Lamin_tail_dom"/>
</dbReference>
<dbReference type="InterPro" id="IPR018511">
    <property type="entry name" value="Hemolysin-typ_Ca-bd_CS"/>
</dbReference>
<dbReference type="PANTHER" id="PTHR42834">
    <property type="entry name" value="ENDONUCLEASE/EXONUCLEASE/PHOSPHATASE FAMILY PROTEIN (AFU_ORTHOLOGUE AFUA_3G09210)"/>
    <property type="match status" value="1"/>
</dbReference>
<name>A0A8J6ZJ12_DESMC</name>
<dbReference type="InterPro" id="IPR011049">
    <property type="entry name" value="Serralysin-like_metalloprot_C"/>
</dbReference>
<dbReference type="SUPFAM" id="SSF74853">
    <property type="entry name" value="Lamin A/C globular tail domain"/>
    <property type="match status" value="2"/>
</dbReference>
<dbReference type="PROSITE" id="PS00330">
    <property type="entry name" value="HEMOLYSIN_CALCIUM"/>
    <property type="match status" value="1"/>
</dbReference>
<dbReference type="EMBL" id="JADEXS010000053">
    <property type="protein sequence ID" value="MBE9022014.1"/>
    <property type="molecule type" value="Genomic_DNA"/>
</dbReference>
<dbReference type="Pfam" id="PF03372">
    <property type="entry name" value="Exo_endo_phos"/>
    <property type="match status" value="1"/>
</dbReference>
<dbReference type="InterPro" id="IPR019960">
    <property type="entry name" value="T1SS_VCA0849"/>
</dbReference>